<keyword evidence="4" id="KW-0067">ATP-binding</keyword>
<dbReference type="PROSITE" id="PS00211">
    <property type="entry name" value="ABC_TRANSPORTER_1"/>
    <property type="match status" value="1"/>
</dbReference>
<evidence type="ECO:0000256" key="1">
    <source>
        <dbReference type="ARBA" id="ARBA00004651"/>
    </source>
</evidence>
<feature type="transmembrane region" description="Helical" evidence="7">
    <location>
        <begin position="161"/>
        <end position="187"/>
    </location>
</feature>
<accession>A0ABW8UAT1</accession>
<dbReference type="InterPro" id="IPR039421">
    <property type="entry name" value="Type_1_exporter"/>
</dbReference>
<dbReference type="PROSITE" id="PS50929">
    <property type="entry name" value="ABC_TM1F"/>
    <property type="match status" value="1"/>
</dbReference>
<evidence type="ECO:0000256" key="3">
    <source>
        <dbReference type="ARBA" id="ARBA00022741"/>
    </source>
</evidence>
<dbReference type="NCBIfam" id="TIGR02868">
    <property type="entry name" value="CydC"/>
    <property type="match status" value="1"/>
</dbReference>
<evidence type="ECO:0000259" key="8">
    <source>
        <dbReference type="PROSITE" id="PS50893"/>
    </source>
</evidence>
<dbReference type="PANTHER" id="PTHR24221">
    <property type="entry name" value="ATP-BINDING CASSETTE SUB-FAMILY B"/>
    <property type="match status" value="1"/>
</dbReference>
<keyword evidence="2 7" id="KW-0812">Transmembrane</keyword>
<evidence type="ECO:0000256" key="4">
    <source>
        <dbReference type="ARBA" id="ARBA00022840"/>
    </source>
</evidence>
<dbReference type="Gene3D" id="1.20.1560.10">
    <property type="entry name" value="ABC transporter type 1, transmembrane domain"/>
    <property type="match status" value="1"/>
</dbReference>
<dbReference type="PANTHER" id="PTHR24221:SF653">
    <property type="entry name" value="TRANSPORT ATP-BINDING PROTEIN CYDC"/>
    <property type="match status" value="1"/>
</dbReference>
<keyword evidence="11" id="KW-1185">Reference proteome</keyword>
<dbReference type="InterPro" id="IPR014223">
    <property type="entry name" value="ABC_CydC/D"/>
</dbReference>
<evidence type="ECO:0000313" key="11">
    <source>
        <dbReference type="Proteomes" id="UP001625389"/>
    </source>
</evidence>
<feature type="transmembrane region" description="Helical" evidence="7">
    <location>
        <begin position="276"/>
        <end position="295"/>
    </location>
</feature>
<feature type="domain" description="ABC transmembrane type-1" evidence="9">
    <location>
        <begin position="22"/>
        <end position="306"/>
    </location>
</feature>
<comment type="caution">
    <text evidence="10">The sequence shown here is derived from an EMBL/GenBank/DDBJ whole genome shotgun (WGS) entry which is preliminary data.</text>
</comment>
<sequence>MKQLKHDTWVKPYLAKYKGLLILILGLGLLTFICGGALMFTSGYLISKAATKPENILLIYVPVVLVRAFGIGRPAFRYIERLTSHNWVLKVTSDLRKRLYQTLAKDAAFFQQHFKTGDILGILADDLGHLQNLYLRTIFPTLISWLLYVVIVIALGFFSWFFALAIALLLAVIVILLPLVSVAVLGARVERHKQLQHDLYTDMTDDVLGLSDWVVSGRQTDFLARPQPTLKAARKNILATRRFEWARDFLIQFVFGIAILVLMVWTNQQFTGNQSIANWIAAFVLCLFPLVDAFAPVSQGVEEWPLYMASVARLNNLQPTVRELPQQQKLTQPVATLDFQQVDFKYTAEQAPILQQFNLHIQAGEKVAILGPSGAGKTTLLNLLLGELTPQAGQVTLNQVPLAALQQQRAQLIGMLDQKPFLFNTTVLNNIRLGNLQATDAEIMAALTAVELGPLMQRLPAGANTLVEEAGARFSGGEQQRLALARILIQDAPVILLDEPTVGLDPITEKALLNTIFNVLADKTVIWVTHHLQGIEHADQVIFLEHGQIAMQGTPHELYQTNERFQKLYQLDQGLV</sequence>
<dbReference type="PROSITE" id="PS50893">
    <property type="entry name" value="ABC_TRANSPORTER_2"/>
    <property type="match status" value="1"/>
</dbReference>
<dbReference type="SMART" id="SM00382">
    <property type="entry name" value="AAA"/>
    <property type="match status" value="1"/>
</dbReference>
<evidence type="ECO:0000313" key="10">
    <source>
        <dbReference type="EMBL" id="MFL2028976.1"/>
    </source>
</evidence>
<dbReference type="InterPro" id="IPR003439">
    <property type="entry name" value="ABC_transporter-like_ATP-bd"/>
</dbReference>
<dbReference type="Pfam" id="PF00664">
    <property type="entry name" value="ABC_membrane"/>
    <property type="match status" value="1"/>
</dbReference>
<feature type="transmembrane region" description="Helical" evidence="7">
    <location>
        <begin position="133"/>
        <end position="155"/>
    </location>
</feature>
<dbReference type="Proteomes" id="UP001625389">
    <property type="component" value="Unassembled WGS sequence"/>
</dbReference>
<feature type="transmembrane region" description="Helical" evidence="7">
    <location>
        <begin position="249"/>
        <end position="270"/>
    </location>
</feature>
<dbReference type="CDD" id="cd03247">
    <property type="entry name" value="ABCC_cytochrome_bd"/>
    <property type="match status" value="1"/>
</dbReference>
<evidence type="ECO:0000256" key="2">
    <source>
        <dbReference type="ARBA" id="ARBA00022692"/>
    </source>
</evidence>
<dbReference type="InterPro" id="IPR003593">
    <property type="entry name" value="AAA+_ATPase"/>
</dbReference>
<dbReference type="SUPFAM" id="SSF52540">
    <property type="entry name" value="P-loop containing nucleoside triphosphate hydrolases"/>
    <property type="match status" value="1"/>
</dbReference>
<protein>
    <submittedName>
        <fullName evidence="10">Thiol reductant ABC exporter subunit CydC</fullName>
    </submittedName>
</protein>
<dbReference type="Gene3D" id="3.40.50.300">
    <property type="entry name" value="P-loop containing nucleotide triphosphate hydrolases"/>
    <property type="match status" value="1"/>
</dbReference>
<gene>
    <name evidence="10" type="primary">cydC</name>
    <name evidence="10" type="ORF">ACEN34_05025</name>
</gene>
<keyword evidence="5 7" id="KW-1133">Transmembrane helix</keyword>
<dbReference type="InterPro" id="IPR017871">
    <property type="entry name" value="ABC_transporter-like_CS"/>
</dbReference>
<comment type="subcellular location">
    <subcellularLocation>
        <location evidence="1">Cell membrane</location>
        <topology evidence="1">Multi-pass membrane protein</topology>
    </subcellularLocation>
</comment>
<evidence type="ECO:0000256" key="5">
    <source>
        <dbReference type="ARBA" id="ARBA00022989"/>
    </source>
</evidence>
<dbReference type="InterPro" id="IPR011527">
    <property type="entry name" value="ABC1_TM_dom"/>
</dbReference>
<dbReference type="InterPro" id="IPR027417">
    <property type="entry name" value="P-loop_NTPase"/>
</dbReference>
<evidence type="ECO:0000256" key="6">
    <source>
        <dbReference type="ARBA" id="ARBA00023136"/>
    </source>
</evidence>
<dbReference type="EMBL" id="JBGQPK010000014">
    <property type="protein sequence ID" value="MFL2028976.1"/>
    <property type="molecule type" value="Genomic_DNA"/>
</dbReference>
<keyword evidence="6 7" id="KW-0472">Membrane</keyword>
<dbReference type="SUPFAM" id="SSF90123">
    <property type="entry name" value="ABC transporter transmembrane region"/>
    <property type="match status" value="1"/>
</dbReference>
<organism evidence="10 11">
    <name type="scientific">Loigolactobacillus zhaoyuanensis</name>
    <dbReference type="NCBI Taxonomy" id="2486017"/>
    <lineage>
        <taxon>Bacteria</taxon>
        <taxon>Bacillati</taxon>
        <taxon>Bacillota</taxon>
        <taxon>Bacilli</taxon>
        <taxon>Lactobacillales</taxon>
        <taxon>Lactobacillaceae</taxon>
        <taxon>Loigolactobacillus</taxon>
    </lineage>
</organism>
<dbReference type="InterPro" id="IPR036640">
    <property type="entry name" value="ABC1_TM_sf"/>
</dbReference>
<dbReference type="Pfam" id="PF00005">
    <property type="entry name" value="ABC_tran"/>
    <property type="match status" value="1"/>
</dbReference>
<keyword evidence="3" id="KW-0547">Nucleotide-binding</keyword>
<feature type="domain" description="ABC transporter" evidence="8">
    <location>
        <begin position="337"/>
        <end position="571"/>
    </location>
</feature>
<name>A0ABW8UAT1_9LACO</name>
<feature type="transmembrane region" description="Helical" evidence="7">
    <location>
        <begin position="57"/>
        <end position="76"/>
    </location>
</feature>
<feature type="transmembrane region" description="Helical" evidence="7">
    <location>
        <begin position="20"/>
        <end position="45"/>
    </location>
</feature>
<dbReference type="RefSeq" id="WP_125549995.1">
    <property type="nucleotide sequence ID" value="NZ_JBGQPK010000014.1"/>
</dbReference>
<evidence type="ECO:0000259" key="9">
    <source>
        <dbReference type="PROSITE" id="PS50929"/>
    </source>
</evidence>
<reference evidence="10 11" key="1">
    <citation type="submission" date="2024-08" db="EMBL/GenBank/DDBJ databases">
        <authorList>
            <person name="Arias E."/>
        </authorList>
    </citation>
    <scope>NUCLEOTIDE SEQUENCE [LARGE SCALE GENOMIC DNA]</scope>
    <source>
        <strain evidence="10 11">FAM 25317</strain>
    </source>
</reference>
<evidence type="ECO:0000256" key="7">
    <source>
        <dbReference type="SAM" id="Phobius"/>
    </source>
</evidence>
<proteinExistence type="predicted"/>